<dbReference type="RefSeq" id="WP_119932313.1">
    <property type="nucleotide sequence ID" value="NZ_JAAVUN010000004.1"/>
</dbReference>
<feature type="compositionally biased region" description="Basic and acidic residues" evidence="1">
    <location>
        <begin position="325"/>
        <end position="348"/>
    </location>
</feature>
<proteinExistence type="predicted"/>
<evidence type="ECO:0000313" key="3">
    <source>
        <dbReference type="Proteomes" id="UP000521379"/>
    </source>
</evidence>
<dbReference type="AlphaFoldDB" id="A0A846TTI5"/>
<feature type="region of interest" description="Disordered" evidence="1">
    <location>
        <begin position="1"/>
        <end position="33"/>
    </location>
</feature>
<dbReference type="EMBL" id="JAAVUN010000004">
    <property type="protein sequence ID" value="NKE09084.1"/>
    <property type="molecule type" value="Genomic_DNA"/>
</dbReference>
<feature type="compositionally biased region" description="Low complexity" evidence="1">
    <location>
        <begin position="233"/>
        <end position="258"/>
    </location>
</feature>
<feature type="compositionally biased region" description="Low complexity" evidence="1">
    <location>
        <begin position="356"/>
        <end position="368"/>
    </location>
</feature>
<sequence length="561" mass="58949">MGLFSKKSNSEPQAEQASQQEAAQAAKPLPTQGPLRNLINRLLADGAQGGKLSLVQRGNTMNQQTERNVNGSVDTDSGVVDQNHPMFDDVAALYTESMSQESGAWRTVIITAQQGTVMVDYAYPSGPNRTETYQVNGGAAGQPAQGGQSGQGVQDGTATREDAASQQVGTSQQPGTSEAANAEQQTNADQQRAGQSADNAGAWQAAGQNASAGQNVGSADQQGQTGGQNLQSAGQTPQGADQDAAADGRASGTGVAAAGVGGGALAAAAAQGREEEGRTAQNPNRSADDHQRSTDREPVRDQRDQSADTHSAQGQQVDGDTGNQDTRRSEFQDLPDHVDHDEWRDDNAGRSGGQVTGAAAAGAAAGAGARSGGGNDADAPSVARGADVAPSYRAGEAAGTAPSQDRLAEGNKVLSEADVLSRVAGVQKRLFGPEGTARDVSTVLIRVRTLGSYYDALTHVRQGGFWDQRGTFDLVPEEELKVQELKDDSYVEGEGAPLAVMFRFRPGIPPEVSFDYSDEEAFVRYEERLPSQNYVEELRMYPRTGANIPQHMNDALQDWNY</sequence>
<feature type="compositionally biased region" description="Polar residues" evidence="1">
    <location>
        <begin position="1"/>
        <end position="12"/>
    </location>
</feature>
<feature type="compositionally biased region" description="Basic and acidic residues" evidence="1">
    <location>
        <begin position="286"/>
        <end position="307"/>
    </location>
</feature>
<evidence type="ECO:0000313" key="2">
    <source>
        <dbReference type="EMBL" id="NKE09084.1"/>
    </source>
</evidence>
<feature type="compositionally biased region" description="Polar residues" evidence="1">
    <location>
        <begin position="308"/>
        <end position="324"/>
    </location>
</feature>
<gene>
    <name evidence="2" type="ORF">GTW58_03815</name>
</gene>
<feature type="region of interest" description="Disordered" evidence="1">
    <location>
        <begin position="129"/>
        <end position="386"/>
    </location>
</feature>
<keyword evidence="3" id="KW-1185">Reference proteome</keyword>
<feature type="compositionally biased region" description="Low complexity" evidence="1">
    <location>
        <begin position="141"/>
        <end position="156"/>
    </location>
</feature>
<feature type="compositionally biased region" description="Low complexity" evidence="1">
    <location>
        <begin position="197"/>
        <end position="215"/>
    </location>
</feature>
<protein>
    <submittedName>
        <fullName evidence="2">Uncharacterized protein</fullName>
    </submittedName>
</protein>
<reference evidence="2 3" key="1">
    <citation type="submission" date="2020-02" db="EMBL/GenBank/DDBJ databases">
        <authorList>
            <person name="Sun Q."/>
        </authorList>
    </citation>
    <scope>NUCLEOTIDE SEQUENCE [LARGE SCALE GENOMIC DNA]</scope>
    <source>
        <strain evidence="2 3">YIM 13062</strain>
    </source>
</reference>
<feature type="compositionally biased region" description="Polar residues" evidence="1">
    <location>
        <begin position="216"/>
        <end position="232"/>
    </location>
</feature>
<organism evidence="2 3">
    <name type="scientific">Kocuria subflava</name>
    <dbReference type="NCBI Taxonomy" id="1736139"/>
    <lineage>
        <taxon>Bacteria</taxon>
        <taxon>Bacillati</taxon>
        <taxon>Actinomycetota</taxon>
        <taxon>Actinomycetes</taxon>
        <taxon>Micrococcales</taxon>
        <taxon>Micrococcaceae</taxon>
        <taxon>Kocuria</taxon>
    </lineage>
</organism>
<name>A0A846TTI5_9MICC</name>
<accession>A0A846TTI5</accession>
<feature type="compositionally biased region" description="Polar residues" evidence="1">
    <location>
        <begin position="164"/>
        <end position="196"/>
    </location>
</feature>
<feature type="compositionally biased region" description="Low complexity" evidence="1">
    <location>
        <begin position="13"/>
        <end position="26"/>
    </location>
</feature>
<evidence type="ECO:0000256" key="1">
    <source>
        <dbReference type="SAM" id="MobiDB-lite"/>
    </source>
</evidence>
<dbReference type="Proteomes" id="UP000521379">
    <property type="component" value="Unassembled WGS sequence"/>
</dbReference>
<comment type="caution">
    <text evidence="2">The sequence shown here is derived from an EMBL/GenBank/DDBJ whole genome shotgun (WGS) entry which is preliminary data.</text>
</comment>